<keyword evidence="1" id="KW-0472">Membrane</keyword>
<dbReference type="Proteomes" id="UP001204144">
    <property type="component" value="Unassembled WGS sequence"/>
</dbReference>
<gene>
    <name evidence="2" type="ORF">EGI31_15790</name>
</gene>
<organism evidence="2 3">
    <name type="scientific">Lacihabitans soyangensis</name>
    <dbReference type="NCBI Taxonomy" id="869394"/>
    <lineage>
        <taxon>Bacteria</taxon>
        <taxon>Pseudomonadati</taxon>
        <taxon>Bacteroidota</taxon>
        <taxon>Cytophagia</taxon>
        <taxon>Cytophagales</taxon>
        <taxon>Leadbetterellaceae</taxon>
        <taxon>Lacihabitans</taxon>
    </lineage>
</organism>
<keyword evidence="1" id="KW-0812">Transmembrane</keyword>
<sequence length="366" mass="43471">MRAVFIIFQRAIVWDYYRKNVLFLLVIVLFAFGFLSGQEHQTIVKQALNSPKLLVYTGFLWLLHGVKTYLFILRSLGQPEFRFLFHLRLLNLWQRLVLWGYVSFMLSQLTFLYAIFMVVIGFILGKLMSVVFILSSQLFVMFLGVFIYERRIRQTPEAKAIFSFSFPQFFKFRLPAVLFYHKYLLYKEPILLLLTKFFSIFSVLFMVWLFPTDEYDHRLFSIAAVIIAVSHLRICSQYVYFHNSHLAVFNNLPLGFWYKSIMLVIGYFILLLPEIYLFMVRAQPLVSLSYAFAWLIFVISLVVFIHGFQYLQTLSDDSKMQYFFFGFVFVLLLVMYKVPLFLLSSFFFLCGFGLLKKLENDYEPVQ</sequence>
<feature type="transmembrane region" description="Helical" evidence="1">
    <location>
        <begin position="190"/>
        <end position="210"/>
    </location>
</feature>
<feature type="transmembrane region" description="Helical" evidence="1">
    <location>
        <begin position="322"/>
        <end position="355"/>
    </location>
</feature>
<feature type="transmembrane region" description="Helical" evidence="1">
    <location>
        <begin position="160"/>
        <end position="178"/>
    </location>
</feature>
<feature type="transmembrane region" description="Helical" evidence="1">
    <location>
        <begin position="261"/>
        <end position="279"/>
    </location>
</feature>
<reference evidence="2 3" key="1">
    <citation type="submission" date="2018-11" db="EMBL/GenBank/DDBJ databases">
        <title>Novel bacteria species description.</title>
        <authorList>
            <person name="Han J.-H."/>
        </authorList>
    </citation>
    <scope>NUCLEOTIDE SEQUENCE [LARGE SCALE GENOMIC DNA]</scope>
    <source>
        <strain evidence="2 3">KCTC23259</strain>
    </source>
</reference>
<name>A0AAE3KTH1_9BACT</name>
<evidence type="ECO:0000256" key="1">
    <source>
        <dbReference type="SAM" id="Phobius"/>
    </source>
</evidence>
<dbReference type="AlphaFoldDB" id="A0AAE3KTH1"/>
<feature type="transmembrane region" description="Helical" evidence="1">
    <location>
        <begin position="222"/>
        <end position="241"/>
    </location>
</feature>
<dbReference type="RefSeq" id="WP_255038098.1">
    <property type="nucleotide sequence ID" value="NZ_RJUF01000173.1"/>
</dbReference>
<feature type="transmembrane region" description="Helical" evidence="1">
    <location>
        <begin position="291"/>
        <end position="310"/>
    </location>
</feature>
<protein>
    <submittedName>
        <fullName evidence="2">Uncharacterized protein</fullName>
    </submittedName>
</protein>
<accession>A0AAE3KTH1</accession>
<evidence type="ECO:0000313" key="2">
    <source>
        <dbReference type="EMBL" id="MCP9764407.1"/>
    </source>
</evidence>
<keyword evidence="1" id="KW-1133">Transmembrane helix</keyword>
<feature type="transmembrane region" description="Helical" evidence="1">
    <location>
        <begin position="130"/>
        <end position="148"/>
    </location>
</feature>
<keyword evidence="3" id="KW-1185">Reference proteome</keyword>
<dbReference type="EMBL" id="RJUF01000173">
    <property type="protein sequence ID" value="MCP9764407.1"/>
    <property type="molecule type" value="Genomic_DNA"/>
</dbReference>
<evidence type="ECO:0000313" key="3">
    <source>
        <dbReference type="Proteomes" id="UP001204144"/>
    </source>
</evidence>
<comment type="caution">
    <text evidence="2">The sequence shown here is derived from an EMBL/GenBank/DDBJ whole genome shotgun (WGS) entry which is preliminary data.</text>
</comment>
<proteinExistence type="predicted"/>
<feature type="transmembrane region" description="Helical" evidence="1">
    <location>
        <begin position="96"/>
        <end position="124"/>
    </location>
</feature>
<feature type="transmembrane region" description="Helical" evidence="1">
    <location>
        <begin position="53"/>
        <end position="76"/>
    </location>
</feature>